<name>A0A081PLP8_9SPHI</name>
<reference evidence="2 3" key="1">
    <citation type="journal article" date="1992" name="Int. J. Syst. Bacteriol.">
        <title>Sphingobacterium antarcticus sp. nov. a Psychrotrophic Bacterium from the Soils of Schirmacher Oasis, Antarctica.</title>
        <authorList>
            <person name="Shivaji S."/>
            <person name="Ray M.K."/>
            <person name="Rao N.S."/>
            <person name="Saiserr L."/>
            <person name="Jagannadham M.V."/>
            <person name="Kumar G.S."/>
            <person name="Reddy G."/>
            <person name="Bhargava P.M."/>
        </authorList>
    </citation>
    <scope>NUCLEOTIDE SEQUENCE [LARGE SCALE GENOMIC DNA]</scope>
    <source>
        <strain evidence="2 3">4BY</strain>
    </source>
</reference>
<keyword evidence="1" id="KW-0732">Signal</keyword>
<feature type="signal peptide" evidence="1">
    <location>
        <begin position="1"/>
        <end position="19"/>
    </location>
</feature>
<evidence type="ECO:0000313" key="3">
    <source>
        <dbReference type="Proteomes" id="UP000028007"/>
    </source>
</evidence>
<dbReference type="EMBL" id="JNFF01000009">
    <property type="protein sequence ID" value="KEQ31621.1"/>
    <property type="molecule type" value="Genomic_DNA"/>
</dbReference>
<dbReference type="Proteomes" id="UP000028007">
    <property type="component" value="Unassembled WGS sequence"/>
</dbReference>
<comment type="caution">
    <text evidence="2">The sequence shown here is derived from an EMBL/GenBank/DDBJ whole genome shotgun (WGS) entry which is preliminary data.</text>
</comment>
<evidence type="ECO:0000256" key="1">
    <source>
        <dbReference type="SAM" id="SignalP"/>
    </source>
</evidence>
<proteinExistence type="predicted"/>
<dbReference type="AlphaFoldDB" id="A0A081PLP8"/>
<protein>
    <submittedName>
        <fullName evidence="2">Uncharacterized protein</fullName>
    </submittedName>
</protein>
<accession>A0A081PLP8</accession>
<gene>
    <name evidence="2" type="ORF">N180_15200</name>
</gene>
<organism evidence="2 3">
    <name type="scientific">Pedobacter antarcticus 4BY</name>
    <dbReference type="NCBI Taxonomy" id="1358423"/>
    <lineage>
        <taxon>Bacteria</taxon>
        <taxon>Pseudomonadati</taxon>
        <taxon>Bacteroidota</taxon>
        <taxon>Sphingobacteriia</taxon>
        <taxon>Sphingobacteriales</taxon>
        <taxon>Sphingobacteriaceae</taxon>
        <taxon>Pedobacter</taxon>
    </lineage>
</organism>
<sequence length="119" mass="14020">MRSILTVFFLLLIFNSCYARELESDAAVSVSQHHITPKIISKFRMDSNSESKHLFRLNNTEHRTLNRIQFSQFSPASMRLFDAGAIKYLRAFSSRIYIGDPALNYKFIFHLLYPKHVFW</sequence>
<keyword evidence="3" id="KW-1185">Reference proteome</keyword>
<evidence type="ECO:0000313" key="2">
    <source>
        <dbReference type="EMBL" id="KEQ31621.1"/>
    </source>
</evidence>
<feature type="chain" id="PRO_5001761976" evidence="1">
    <location>
        <begin position="20"/>
        <end position="119"/>
    </location>
</feature>